<dbReference type="SUPFAM" id="SSF56112">
    <property type="entry name" value="Protein kinase-like (PK-like)"/>
    <property type="match status" value="1"/>
</dbReference>
<dbReference type="InterPro" id="IPR011009">
    <property type="entry name" value="Kinase-like_dom_sf"/>
</dbReference>
<dbReference type="GO" id="GO:0005524">
    <property type="term" value="F:ATP binding"/>
    <property type="evidence" value="ECO:0007669"/>
    <property type="project" value="UniProtKB-UniRule"/>
</dbReference>
<keyword evidence="3 8" id="KW-0418">Kinase</keyword>
<dbReference type="Pfam" id="PF00069">
    <property type="entry name" value="Pkinase"/>
    <property type="match status" value="1"/>
</dbReference>
<keyword evidence="6" id="KW-0723">Serine/threonine-protein kinase</keyword>
<dbReference type="EMBL" id="SMOL01000157">
    <property type="protein sequence ID" value="KAB2626470.1"/>
    <property type="molecule type" value="Genomic_DNA"/>
</dbReference>
<keyword evidence="2 5" id="KW-0547">Nucleotide-binding</keyword>
<dbReference type="GO" id="GO:0007165">
    <property type="term" value="P:signal transduction"/>
    <property type="evidence" value="ECO:0007669"/>
    <property type="project" value="TreeGrafter"/>
</dbReference>
<comment type="similarity">
    <text evidence="6">Belongs to the protein kinase superfamily.</text>
</comment>
<evidence type="ECO:0000256" key="5">
    <source>
        <dbReference type="PROSITE-ProRule" id="PRU10141"/>
    </source>
</evidence>
<evidence type="ECO:0000256" key="3">
    <source>
        <dbReference type="ARBA" id="ARBA00022777"/>
    </source>
</evidence>
<reference evidence="9" key="2">
    <citation type="submission" date="2019-10" db="EMBL/GenBank/DDBJ databases">
        <title>A de novo genome assembly of a pear dwarfing rootstock.</title>
        <authorList>
            <person name="Wang F."/>
            <person name="Wang J."/>
            <person name="Li S."/>
            <person name="Zhang Y."/>
            <person name="Fang M."/>
            <person name="Ma L."/>
            <person name="Zhao Y."/>
            <person name="Jiang S."/>
        </authorList>
    </citation>
    <scope>NUCLEOTIDE SEQUENCE [LARGE SCALE GENOMIC DNA]</scope>
</reference>
<dbReference type="OrthoDB" id="8693905at2759"/>
<evidence type="ECO:0000313" key="8">
    <source>
        <dbReference type="EMBL" id="KAB2626470.1"/>
    </source>
</evidence>
<evidence type="ECO:0000256" key="1">
    <source>
        <dbReference type="ARBA" id="ARBA00022679"/>
    </source>
</evidence>
<feature type="domain" description="Protein kinase" evidence="7">
    <location>
        <begin position="3"/>
        <end position="262"/>
    </location>
</feature>
<dbReference type="PROSITE" id="PS00107">
    <property type="entry name" value="PROTEIN_KINASE_ATP"/>
    <property type="match status" value="1"/>
</dbReference>
<accession>A0A5N5HLR9</accession>
<protein>
    <submittedName>
        <fullName evidence="8">Mitogen-activated protein kinase kinase kinase 3-like</fullName>
    </submittedName>
</protein>
<sequence>MEWIRGKEIGRGSFATIYAAKPTSPSSHLPPLVAVKSSVSGYSDSLKNEKKVLDQIGSCPQIIRCFGDDHTVENGEKFFNLVLEYARGGTLADELKRNGGRLPEFDVRRHAKSVLRGLEFIHAKGFVHCDLKLQNVLVFGNGAAKIADFGLAKKAGESENKVEVRGTPLYMAPESVNDNEYESCSDVWAFGCLVAEMASGKPVWDHNPAVNMFKILMRIGGDELPQIPEELSEEGKDFVSKCFVKDPSQRWTAEMLLKHPFVSGDDHTVLLEEKAELSGSPRGPFDFPDWVSIASSEISPQFGDFSGKNLDSEFDWSSRKSFVPAADRLRQLASEETPNWSFSVDWVATQKTYADYLNYNTPYMTCSTLYLHRRILEIHRHSMSLDP</sequence>
<keyword evidence="1" id="KW-0808">Transferase</keyword>
<dbReference type="CDD" id="cd06606">
    <property type="entry name" value="STKc_MAPKKK"/>
    <property type="match status" value="1"/>
</dbReference>
<reference evidence="8 9" key="1">
    <citation type="submission" date="2019-09" db="EMBL/GenBank/DDBJ databases">
        <authorList>
            <person name="Ou C."/>
        </authorList>
    </citation>
    <scope>NUCLEOTIDE SEQUENCE [LARGE SCALE GENOMIC DNA]</scope>
    <source>
        <strain evidence="8">S2</strain>
        <tissue evidence="8">Leaf</tissue>
    </source>
</reference>
<evidence type="ECO:0000256" key="4">
    <source>
        <dbReference type="ARBA" id="ARBA00022840"/>
    </source>
</evidence>
<dbReference type="Proteomes" id="UP000327157">
    <property type="component" value="Chromosome 2"/>
</dbReference>
<dbReference type="SMART" id="SM00220">
    <property type="entry name" value="S_TKc"/>
    <property type="match status" value="1"/>
</dbReference>
<name>A0A5N5HLR9_9ROSA</name>
<dbReference type="AlphaFoldDB" id="A0A5N5HLR9"/>
<gene>
    <name evidence="8" type="ORF">D8674_020088</name>
</gene>
<dbReference type="Gene3D" id="1.10.510.10">
    <property type="entry name" value="Transferase(Phosphotransferase) domain 1"/>
    <property type="match status" value="1"/>
</dbReference>
<feature type="binding site" evidence="5">
    <location>
        <position position="36"/>
    </location>
    <ligand>
        <name>ATP</name>
        <dbReference type="ChEBI" id="CHEBI:30616"/>
    </ligand>
</feature>
<keyword evidence="9" id="KW-1185">Reference proteome</keyword>
<comment type="caution">
    <text evidence="8">The sequence shown here is derived from an EMBL/GenBank/DDBJ whole genome shotgun (WGS) entry which is preliminary data.</text>
</comment>
<dbReference type="GO" id="GO:0004674">
    <property type="term" value="F:protein serine/threonine kinase activity"/>
    <property type="evidence" value="ECO:0007669"/>
    <property type="project" value="UniProtKB-KW"/>
</dbReference>
<keyword evidence="4 5" id="KW-0067">ATP-binding</keyword>
<dbReference type="PROSITE" id="PS50011">
    <property type="entry name" value="PROTEIN_KINASE_DOM"/>
    <property type="match status" value="1"/>
</dbReference>
<organism evidence="8 9">
    <name type="scientific">Pyrus ussuriensis x Pyrus communis</name>
    <dbReference type="NCBI Taxonomy" id="2448454"/>
    <lineage>
        <taxon>Eukaryota</taxon>
        <taxon>Viridiplantae</taxon>
        <taxon>Streptophyta</taxon>
        <taxon>Embryophyta</taxon>
        <taxon>Tracheophyta</taxon>
        <taxon>Spermatophyta</taxon>
        <taxon>Magnoliopsida</taxon>
        <taxon>eudicotyledons</taxon>
        <taxon>Gunneridae</taxon>
        <taxon>Pentapetalae</taxon>
        <taxon>rosids</taxon>
        <taxon>fabids</taxon>
        <taxon>Rosales</taxon>
        <taxon>Rosaceae</taxon>
        <taxon>Amygdaloideae</taxon>
        <taxon>Maleae</taxon>
        <taxon>Pyrus</taxon>
    </lineage>
</organism>
<evidence type="ECO:0000256" key="2">
    <source>
        <dbReference type="ARBA" id="ARBA00022741"/>
    </source>
</evidence>
<evidence type="ECO:0000313" key="9">
    <source>
        <dbReference type="Proteomes" id="UP000327157"/>
    </source>
</evidence>
<reference evidence="8 9" key="3">
    <citation type="submission" date="2019-11" db="EMBL/GenBank/DDBJ databases">
        <title>A de novo genome assembly of a pear dwarfing rootstock.</title>
        <authorList>
            <person name="Wang F."/>
            <person name="Wang J."/>
            <person name="Li S."/>
            <person name="Zhang Y."/>
            <person name="Fang M."/>
            <person name="Ma L."/>
            <person name="Zhao Y."/>
            <person name="Jiang S."/>
        </authorList>
    </citation>
    <scope>NUCLEOTIDE SEQUENCE [LARGE SCALE GENOMIC DNA]</scope>
    <source>
        <strain evidence="8">S2</strain>
        <tissue evidence="8">Leaf</tissue>
    </source>
</reference>
<dbReference type="InterPro" id="IPR017441">
    <property type="entry name" value="Protein_kinase_ATP_BS"/>
</dbReference>
<proteinExistence type="inferred from homology"/>
<dbReference type="InterPro" id="IPR052751">
    <property type="entry name" value="Plant_MAPKKK"/>
</dbReference>
<dbReference type="InterPro" id="IPR008271">
    <property type="entry name" value="Ser/Thr_kinase_AS"/>
</dbReference>
<evidence type="ECO:0000256" key="6">
    <source>
        <dbReference type="RuleBase" id="RU000304"/>
    </source>
</evidence>
<dbReference type="PROSITE" id="PS00108">
    <property type="entry name" value="PROTEIN_KINASE_ST"/>
    <property type="match status" value="1"/>
</dbReference>
<evidence type="ECO:0000259" key="7">
    <source>
        <dbReference type="PROSITE" id="PS50011"/>
    </source>
</evidence>
<dbReference type="InterPro" id="IPR000719">
    <property type="entry name" value="Prot_kinase_dom"/>
</dbReference>
<dbReference type="PANTHER" id="PTHR48011:SF18">
    <property type="entry name" value="MITOGEN-ACTIVATED PROTEIN KINASE KINASE KINASE 19-RELATED"/>
    <property type="match status" value="1"/>
</dbReference>
<dbReference type="PANTHER" id="PTHR48011">
    <property type="entry name" value="CCR4-NOT TRANSCRIPTIONAL COMPLEX SUBUNIT CAF120-RELATED"/>
    <property type="match status" value="1"/>
</dbReference>